<dbReference type="GO" id="GO:0003723">
    <property type="term" value="F:RNA binding"/>
    <property type="evidence" value="ECO:0007669"/>
    <property type="project" value="UniProtKB-KW"/>
</dbReference>
<feature type="domain" description="RNA-binding S4" evidence="3">
    <location>
        <begin position="83"/>
        <end position="147"/>
    </location>
</feature>
<reference evidence="4 5" key="1">
    <citation type="submission" date="2015-01" db="EMBL/GenBank/DDBJ databases">
        <title>Enhanced salinomycin production by adjusting the supply of polyketide extender units in Streptomyce albus DSM 41398.</title>
        <authorList>
            <person name="Lu C."/>
        </authorList>
    </citation>
    <scope>NUCLEOTIDE SEQUENCE [LARGE SCALE GENOMIC DNA]</scope>
    <source>
        <strain evidence="5">ATCC 21838 / DSM 41398 / FERM P-419 / JCM 4703 / NBRC 107858</strain>
    </source>
</reference>
<dbReference type="PROSITE" id="PS50889">
    <property type="entry name" value="S4"/>
    <property type="match status" value="1"/>
</dbReference>
<feature type="compositionally biased region" description="Low complexity" evidence="2">
    <location>
        <begin position="29"/>
        <end position="41"/>
    </location>
</feature>
<gene>
    <name evidence="4" type="ORF">SLNWT_5911</name>
</gene>
<evidence type="ECO:0000313" key="5">
    <source>
        <dbReference type="Proteomes" id="UP000031523"/>
    </source>
</evidence>
<evidence type="ECO:0000256" key="1">
    <source>
        <dbReference type="PROSITE-ProRule" id="PRU00182"/>
    </source>
</evidence>
<dbReference type="Proteomes" id="UP000031523">
    <property type="component" value="Chromosome"/>
</dbReference>
<dbReference type="STRING" id="1888.Salbus254_5154"/>
<evidence type="ECO:0000256" key="2">
    <source>
        <dbReference type="SAM" id="MobiDB-lite"/>
    </source>
</evidence>
<proteinExistence type="predicted"/>
<feature type="compositionally biased region" description="Basic and acidic residues" evidence="2">
    <location>
        <begin position="250"/>
        <end position="313"/>
    </location>
</feature>
<evidence type="ECO:0000259" key="3">
    <source>
        <dbReference type="SMART" id="SM00363"/>
    </source>
</evidence>
<dbReference type="CDD" id="cd00165">
    <property type="entry name" value="S4"/>
    <property type="match status" value="1"/>
</dbReference>
<feature type="compositionally biased region" description="Basic residues" evidence="2">
    <location>
        <begin position="314"/>
        <end position="325"/>
    </location>
</feature>
<protein>
    <recommendedName>
        <fullName evidence="3">RNA-binding S4 domain-containing protein</fullName>
    </recommendedName>
</protein>
<dbReference type="Gene3D" id="3.10.290.10">
    <property type="entry name" value="RNA-binding S4 domain"/>
    <property type="match status" value="1"/>
</dbReference>
<feature type="region of interest" description="Disordered" evidence="2">
    <location>
        <begin position="158"/>
        <end position="325"/>
    </location>
</feature>
<sequence length="325" mass="33982">MTPHPSQSTPEPEPTDPAPAPASAPAPAPVEAEAEAGARAAARAEDRDQADEPAEGGRDQASGAGGGAAGDRANGGAGHGGSVRVDSWIWSVRLVKSRSLAATACRGGHVRVNGDRVKPSQAVRVGDEVRLRHAGRERIVVVRQLLRKRVGAPEAVKCYVDNSPPPPPREAVAPAGIRDRGTGRPTKRDRREMERLRGAGGFAAPPSPVPPGFQGPNPLGGGAGTRSADEATTDEQQAATDDGPGSGNAHPDRTDAHENRAGRKRRDGRDTEGEQDDRGGRNRSRGRDSEDGRSSRSGRESKRAGGRSGEPERSHRRHGGGRPES</sequence>
<dbReference type="Pfam" id="PF01479">
    <property type="entry name" value="S4"/>
    <property type="match status" value="1"/>
</dbReference>
<dbReference type="SMART" id="SM00363">
    <property type="entry name" value="S4"/>
    <property type="match status" value="1"/>
</dbReference>
<dbReference type="SUPFAM" id="SSF55174">
    <property type="entry name" value="Alpha-L RNA-binding motif"/>
    <property type="match status" value="1"/>
</dbReference>
<dbReference type="EMBL" id="CP010519">
    <property type="protein sequence ID" value="AJE86287.1"/>
    <property type="molecule type" value="Genomic_DNA"/>
</dbReference>
<keyword evidence="1" id="KW-0694">RNA-binding</keyword>
<dbReference type="AlphaFoldDB" id="A0A0B5F777"/>
<dbReference type="InterPro" id="IPR036986">
    <property type="entry name" value="S4_RNA-bd_sf"/>
</dbReference>
<organism evidence="4 5">
    <name type="scientific">Streptomyces albus (strain ATCC 21838 / DSM 41398 / FERM P-419 / JCM 4703 / NBRC 107858)</name>
    <dbReference type="NCBI Taxonomy" id="1081613"/>
    <lineage>
        <taxon>Bacteria</taxon>
        <taxon>Bacillati</taxon>
        <taxon>Actinomycetota</taxon>
        <taxon>Actinomycetes</taxon>
        <taxon>Kitasatosporales</taxon>
        <taxon>Streptomycetaceae</taxon>
        <taxon>Streptomyces</taxon>
    </lineage>
</organism>
<evidence type="ECO:0000313" key="4">
    <source>
        <dbReference type="EMBL" id="AJE86287.1"/>
    </source>
</evidence>
<name>A0A0B5F777_STRA4</name>
<feature type="compositionally biased region" description="Gly residues" evidence="2">
    <location>
        <begin position="63"/>
        <end position="81"/>
    </location>
</feature>
<feature type="compositionally biased region" description="Pro residues" evidence="2">
    <location>
        <begin position="11"/>
        <end position="28"/>
    </location>
</feature>
<keyword evidence="5" id="KW-1185">Reference proteome</keyword>
<feature type="region of interest" description="Disordered" evidence="2">
    <location>
        <begin position="1"/>
        <end position="83"/>
    </location>
</feature>
<dbReference type="KEGG" id="sals:SLNWT_5911"/>
<dbReference type="InterPro" id="IPR002942">
    <property type="entry name" value="S4_RNA-bd"/>
</dbReference>
<accession>A0A0B5F777</accession>